<dbReference type="Pfam" id="PF00196">
    <property type="entry name" value="GerE"/>
    <property type="match status" value="1"/>
</dbReference>
<organism evidence="6 7">
    <name type="scientific">Thiothrix unzii</name>
    <dbReference type="NCBI Taxonomy" id="111769"/>
    <lineage>
        <taxon>Bacteria</taxon>
        <taxon>Pseudomonadati</taxon>
        <taxon>Pseudomonadota</taxon>
        <taxon>Gammaproteobacteria</taxon>
        <taxon>Thiotrichales</taxon>
        <taxon>Thiotrichaceae</taxon>
        <taxon>Thiothrix</taxon>
    </lineage>
</organism>
<feature type="modified residue" description="4-aspartylphosphate" evidence="3">
    <location>
        <position position="56"/>
    </location>
</feature>
<feature type="domain" description="HTH luxR-type" evidence="4">
    <location>
        <begin position="152"/>
        <end position="217"/>
    </location>
</feature>
<evidence type="ECO:0000313" key="7">
    <source>
        <dbReference type="Proteomes" id="UP000672009"/>
    </source>
</evidence>
<keyword evidence="1 3" id="KW-0597">Phosphoprotein</keyword>
<dbReference type="CDD" id="cd17535">
    <property type="entry name" value="REC_NarL-like"/>
    <property type="match status" value="1"/>
</dbReference>
<dbReference type="SUPFAM" id="SSF46894">
    <property type="entry name" value="C-terminal effector domain of the bipartite response regulators"/>
    <property type="match status" value="1"/>
</dbReference>
<dbReference type="CDD" id="cd06170">
    <property type="entry name" value="LuxR_C_like"/>
    <property type="match status" value="1"/>
</dbReference>
<proteinExistence type="predicted"/>
<keyword evidence="7" id="KW-1185">Reference proteome</keyword>
<dbReference type="PRINTS" id="PR00038">
    <property type="entry name" value="HTHLUXR"/>
</dbReference>
<evidence type="ECO:0000256" key="1">
    <source>
        <dbReference type="ARBA" id="ARBA00022553"/>
    </source>
</evidence>
<dbReference type="PANTHER" id="PTHR45566:SF1">
    <property type="entry name" value="HTH-TYPE TRANSCRIPTIONAL REGULATOR YHJB-RELATED"/>
    <property type="match status" value="1"/>
</dbReference>
<gene>
    <name evidence="6" type="ORF">J9260_03260</name>
</gene>
<accession>A0A975IHP7</accession>
<evidence type="ECO:0000256" key="3">
    <source>
        <dbReference type="PROSITE-ProRule" id="PRU00169"/>
    </source>
</evidence>
<dbReference type="PROSITE" id="PS50043">
    <property type="entry name" value="HTH_LUXR_2"/>
    <property type="match status" value="1"/>
</dbReference>
<name>A0A975IHP7_9GAMM</name>
<dbReference type="GO" id="GO:0000160">
    <property type="term" value="P:phosphorelay signal transduction system"/>
    <property type="evidence" value="ECO:0007669"/>
    <property type="project" value="InterPro"/>
</dbReference>
<dbReference type="PANTHER" id="PTHR45566">
    <property type="entry name" value="HTH-TYPE TRANSCRIPTIONAL REGULATOR YHJB-RELATED"/>
    <property type="match status" value="1"/>
</dbReference>
<dbReference type="InterPro" id="IPR000792">
    <property type="entry name" value="Tscrpt_reg_LuxR_C"/>
</dbReference>
<sequence length="219" mass="23290">MCMRILIVDDHPLFREIIKQQTEESYPDACVLEAATVQEAALVLAEYSGFKLILLDISLPGTDGIAGLPLIRSQAPDAKIAILSGSGDTALAHTALAQGANGYISKATGGRELRNALRLILQGEHYISPCILGMQPTPEPTVTQPNPTNVGSTVDEFGMTPRQLAVCRLLMAGLPNKSIARQLDCAEGTIRLHVSAVLRALNARNRTDAVRTAIGLGIA</sequence>
<evidence type="ECO:0000259" key="4">
    <source>
        <dbReference type="PROSITE" id="PS50043"/>
    </source>
</evidence>
<dbReference type="GO" id="GO:0006355">
    <property type="term" value="P:regulation of DNA-templated transcription"/>
    <property type="evidence" value="ECO:0007669"/>
    <property type="project" value="InterPro"/>
</dbReference>
<dbReference type="InterPro" id="IPR051015">
    <property type="entry name" value="EvgA-like"/>
</dbReference>
<evidence type="ECO:0000259" key="5">
    <source>
        <dbReference type="PROSITE" id="PS50110"/>
    </source>
</evidence>
<dbReference type="InterPro" id="IPR016032">
    <property type="entry name" value="Sig_transdc_resp-reg_C-effctor"/>
</dbReference>
<dbReference type="Proteomes" id="UP000672009">
    <property type="component" value="Chromosome"/>
</dbReference>
<keyword evidence="2" id="KW-0238">DNA-binding</keyword>
<dbReference type="EMBL" id="CP072793">
    <property type="protein sequence ID" value="QTR54127.1"/>
    <property type="molecule type" value="Genomic_DNA"/>
</dbReference>
<dbReference type="InterPro" id="IPR011006">
    <property type="entry name" value="CheY-like_superfamily"/>
</dbReference>
<dbReference type="SMART" id="SM00421">
    <property type="entry name" value="HTH_LUXR"/>
    <property type="match status" value="1"/>
</dbReference>
<protein>
    <submittedName>
        <fullName evidence="6">Response regulator transcription factor</fullName>
    </submittedName>
</protein>
<dbReference type="Gene3D" id="3.40.50.2300">
    <property type="match status" value="1"/>
</dbReference>
<evidence type="ECO:0000256" key="2">
    <source>
        <dbReference type="ARBA" id="ARBA00023125"/>
    </source>
</evidence>
<dbReference type="SUPFAM" id="SSF52172">
    <property type="entry name" value="CheY-like"/>
    <property type="match status" value="1"/>
</dbReference>
<feature type="domain" description="Response regulatory" evidence="5">
    <location>
        <begin position="4"/>
        <end position="121"/>
    </location>
</feature>
<reference evidence="6" key="1">
    <citation type="submission" date="2021-04" db="EMBL/GenBank/DDBJ databases">
        <title>Genomics, taxonomy and metabolism of representatives of sulfur bacteria of the genus Thiothrix: Thiothrix fructosivorans QT, Thiothrix unzii A1T and three new species, Thiothrix subterranea sp. nov., Thiothrix litoralis sp. nov. and 'Candidatus Thiothrix anitrata' sp. nov.</title>
        <authorList>
            <person name="Ravin N.V."/>
            <person name="Smolyakov D."/>
            <person name="Rudenko T.S."/>
            <person name="Mardanov A.V."/>
            <person name="Beletsky A.V."/>
            <person name="Markov N.D."/>
            <person name="Fomenkov A.I."/>
            <person name="Roberts R.J."/>
            <person name="Karnachuk O.V."/>
            <person name="Novikov A."/>
            <person name="Grabovich M.Y."/>
        </authorList>
    </citation>
    <scope>NUCLEOTIDE SEQUENCE</scope>
    <source>
        <strain evidence="6">A1</strain>
    </source>
</reference>
<dbReference type="KEGG" id="tun:J9260_03260"/>
<dbReference type="AlphaFoldDB" id="A0A975IHP7"/>
<dbReference type="InterPro" id="IPR058245">
    <property type="entry name" value="NreC/VraR/RcsB-like_REC"/>
</dbReference>
<dbReference type="PROSITE" id="PS50110">
    <property type="entry name" value="RESPONSE_REGULATORY"/>
    <property type="match status" value="1"/>
</dbReference>
<evidence type="ECO:0000313" key="6">
    <source>
        <dbReference type="EMBL" id="QTR54127.1"/>
    </source>
</evidence>
<dbReference type="InterPro" id="IPR001789">
    <property type="entry name" value="Sig_transdc_resp-reg_receiver"/>
</dbReference>
<dbReference type="Pfam" id="PF00072">
    <property type="entry name" value="Response_reg"/>
    <property type="match status" value="1"/>
</dbReference>
<dbReference type="SMART" id="SM00448">
    <property type="entry name" value="REC"/>
    <property type="match status" value="1"/>
</dbReference>
<dbReference type="GO" id="GO:0003677">
    <property type="term" value="F:DNA binding"/>
    <property type="evidence" value="ECO:0007669"/>
    <property type="project" value="UniProtKB-KW"/>
</dbReference>